<organism evidence="1">
    <name type="scientific">marine sediment metagenome</name>
    <dbReference type="NCBI Taxonomy" id="412755"/>
    <lineage>
        <taxon>unclassified sequences</taxon>
        <taxon>metagenomes</taxon>
        <taxon>ecological metagenomes</taxon>
    </lineage>
</organism>
<reference evidence="1" key="1">
    <citation type="journal article" date="2014" name="Front. Microbiol.">
        <title>High frequency of phylogenetically diverse reductive dehalogenase-homologous genes in deep subseafloor sedimentary metagenomes.</title>
        <authorList>
            <person name="Kawai M."/>
            <person name="Futagami T."/>
            <person name="Toyoda A."/>
            <person name="Takaki Y."/>
            <person name="Nishi S."/>
            <person name="Hori S."/>
            <person name="Arai W."/>
            <person name="Tsubouchi T."/>
            <person name="Morono Y."/>
            <person name="Uchiyama I."/>
            <person name="Ito T."/>
            <person name="Fujiyama A."/>
            <person name="Inagaki F."/>
            <person name="Takami H."/>
        </authorList>
    </citation>
    <scope>NUCLEOTIDE SEQUENCE</scope>
    <source>
        <strain evidence="1">Expedition CK06-06</strain>
    </source>
</reference>
<dbReference type="EMBL" id="BARW01028962">
    <property type="protein sequence ID" value="GAJ04334.1"/>
    <property type="molecule type" value="Genomic_DNA"/>
</dbReference>
<feature type="non-terminal residue" evidence="1">
    <location>
        <position position="136"/>
    </location>
</feature>
<comment type="caution">
    <text evidence="1">The sequence shown here is derived from an EMBL/GenBank/DDBJ whole genome shotgun (WGS) entry which is preliminary data.</text>
</comment>
<name>X1TGD1_9ZZZZ</name>
<sequence>MIMETMDTDYVQMSSESEAKEYGSQTGYWIVANVRQQIGWPEKRVLVEFRGEQILLLPEEKDLCPCVAVRKKGEHSDDTVRKLIMNFLSSLAWTNVRAVEIAGWTGGSHPFRMTKASICSTIAPGFRVTYLPDPVN</sequence>
<dbReference type="AlphaFoldDB" id="X1TGD1"/>
<evidence type="ECO:0000313" key="1">
    <source>
        <dbReference type="EMBL" id="GAJ04334.1"/>
    </source>
</evidence>
<accession>X1TGD1</accession>
<gene>
    <name evidence="1" type="ORF">S12H4_46636</name>
</gene>
<proteinExistence type="predicted"/>
<protein>
    <submittedName>
        <fullName evidence="1">Uncharacterized protein</fullName>
    </submittedName>
</protein>